<feature type="non-terminal residue" evidence="2">
    <location>
        <position position="1"/>
    </location>
</feature>
<proteinExistence type="predicted"/>
<name>A0A498SRF0_ACAVI</name>
<evidence type="ECO:0000256" key="1">
    <source>
        <dbReference type="SAM" id="Phobius"/>
    </source>
</evidence>
<accession>A0A498SRF0</accession>
<sequence>IIEKSTYSGLETHYTVLGETLKLLCEGSAEPNEATVSKSEATGSIISSLLPNKLLNGYANIDISFLSAKIVKVGNYITKTANNSDYIYDNPARIGNDAQTQTLNYFSDKETVGYSVGFVIILLFILLCLQLFTFLKISYISDAHCACANANSAFTKAIQEQNKLPINAKNLEQLPLAEKNTVFKGDL</sequence>
<evidence type="ECO:0000313" key="2">
    <source>
        <dbReference type="EMBL" id="VBB31386.1"/>
    </source>
</evidence>
<evidence type="ECO:0000313" key="3">
    <source>
        <dbReference type="Proteomes" id="UP000276991"/>
    </source>
</evidence>
<keyword evidence="1" id="KW-0812">Transmembrane</keyword>
<reference evidence="2 3" key="1">
    <citation type="submission" date="2018-08" db="EMBL/GenBank/DDBJ databases">
        <authorList>
            <person name="Laetsch R D."/>
            <person name="Stevens L."/>
            <person name="Kumar S."/>
            <person name="Blaxter L. M."/>
        </authorList>
    </citation>
    <scope>NUCLEOTIDE SEQUENCE [LARGE SCALE GENOMIC DNA]</scope>
</reference>
<keyword evidence="1" id="KW-1133">Transmembrane helix</keyword>
<feature type="transmembrane region" description="Helical" evidence="1">
    <location>
        <begin position="112"/>
        <end position="132"/>
    </location>
</feature>
<organism evidence="2 3">
    <name type="scientific">Acanthocheilonema viteae</name>
    <name type="common">Filarial nematode worm</name>
    <name type="synonym">Dipetalonema viteae</name>
    <dbReference type="NCBI Taxonomy" id="6277"/>
    <lineage>
        <taxon>Eukaryota</taxon>
        <taxon>Metazoa</taxon>
        <taxon>Ecdysozoa</taxon>
        <taxon>Nematoda</taxon>
        <taxon>Chromadorea</taxon>
        <taxon>Rhabditida</taxon>
        <taxon>Spirurina</taxon>
        <taxon>Spiruromorpha</taxon>
        <taxon>Filarioidea</taxon>
        <taxon>Onchocercidae</taxon>
        <taxon>Acanthocheilonema</taxon>
    </lineage>
</organism>
<dbReference type="EMBL" id="UPTC01001214">
    <property type="protein sequence ID" value="VBB31386.1"/>
    <property type="molecule type" value="Genomic_DNA"/>
</dbReference>
<dbReference type="Proteomes" id="UP000276991">
    <property type="component" value="Unassembled WGS sequence"/>
</dbReference>
<keyword evidence="3" id="KW-1185">Reference proteome</keyword>
<dbReference type="AlphaFoldDB" id="A0A498SRF0"/>
<protein>
    <submittedName>
        <fullName evidence="2">Uncharacterized protein</fullName>
    </submittedName>
</protein>
<keyword evidence="1" id="KW-0472">Membrane</keyword>
<gene>
    <name evidence="2" type="ORF">NAV_LOCUS6177</name>
</gene>